<dbReference type="Pfam" id="PF00999">
    <property type="entry name" value="Na_H_Exchanger"/>
    <property type="match status" value="1"/>
</dbReference>
<dbReference type="RefSeq" id="WP_068772911.1">
    <property type="nucleotide sequence ID" value="NZ_CP109796.1"/>
</dbReference>
<feature type="transmembrane region" description="Helical" evidence="11">
    <location>
        <begin position="175"/>
        <end position="193"/>
    </location>
</feature>
<dbReference type="GO" id="GO:0006814">
    <property type="term" value="P:sodium ion transport"/>
    <property type="evidence" value="ECO:0007669"/>
    <property type="project" value="UniProtKB-KW"/>
</dbReference>
<keyword evidence="2" id="KW-0813">Transport</keyword>
<evidence type="ECO:0000256" key="9">
    <source>
        <dbReference type="ARBA" id="ARBA00023201"/>
    </source>
</evidence>
<gene>
    <name evidence="13" type="ORF">AW736_24410</name>
</gene>
<dbReference type="InterPro" id="IPR006153">
    <property type="entry name" value="Cation/H_exchanger_TM"/>
</dbReference>
<evidence type="ECO:0000256" key="3">
    <source>
        <dbReference type="ARBA" id="ARBA00022449"/>
    </source>
</evidence>
<dbReference type="PANTHER" id="PTHR43562:SF3">
    <property type="entry name" value="SODIUM ION_PROTON EXCHANGER (EUROFUNG)"/>
    <property type="match status" value="1"/>
</dbReference>
<sequence>MNEIEVIICLLLLFMSVPDLCGSLGRPALAYPVFVVSGLLLAPLAEPSVRNMLIEAGHVGFLLLLFEVGLEIELPRLRVFARPLARAFLWSLIQYPLVFALAYYLAGLKPVGCFIACAAFTGCSVGMGYPGWKNYPGLADDRRRQILLMMLALEIFSIVLLSVETTLYQSGVRWVLVAQLAGIAVVVGFIGWFSRHLKTLFEHILKRTTRWRVHLVVLLVLVVCAIGQRLGLSATKTAFFLGLFLSHITHEGKRLEHFIAPISRRFLIPIFFFALGLQIPRELIFSQLGLGALAAAAMVLLLRWGLHRFVFSIGGDRRAFLLLCPNLTIAALAAGTLLHDGTAERAASWVLLTGLFITIPSIVLLPSQKEDGSLPDTTRSKPPASRPPFPAGETP</sequence>
<keyword evidence="6" id="KW-0915">Sodium</keyword>
<evidence type="ECO:0000256" key="4">
    <source>
        <dbReference type="ARBA" id="ARBA00022692"/>
    </source>
</evidence>
<feature type="transmembrane region" description="Helical" evidence="11">
    <location>
        <begin position="346"/>
        <end position="365"/>
    </location>
</feature>
<reference evidence="13 14" key="1">
    <citation type="submission" date="2016-01" db="EMBL/GenBank/DDBJ databases">
        <title>High potential of lignocellulose degradation of a new Verrucomicrobia species.</title>
        <authorList>
            <person name="Wang Y."/>
            <person name="Shi Y."/>
            <person name="Qiu Z."/>
            <person name="Liu S."/>
            <person name="Yang H."/>
        </authorList>
    </citation>
    <scope>NUCLEOTIDE SEQUENCE [LARGE SCALE GENOMIC DNA]</scope>
    <source>
        <strain evidence="13 14">TSB47</strain>
    </source>
</reference>
<keyword evidence="5 11" id="KW-1133">Transmembrane helix</keyword>
<evidence type="ECO:0000256" key="10">
    <source>
        <dbReference type="SAM" id="MobiDB-lite"/>
    </source>
</evidence>
<feature type="transmembrane region" description="Helical" evidence="11">
    <location>
        <begin position="283"/>
        <end position="306"/>
    </location>
</feature>
<keyword evidence="4 11" id="KW-0812">Transmembrane</keyword>
<evidence type="ECO:0000313" key="14">
    <source>
        <dbReference type="Proteomes" id="UP000078486"/>
    </source>
</evidence>
<feature type="transmembrane region" description="Helical" evidence="11">
    <location>
        <begin position="84"/>
        <end position="106"/>
    </location>
</feature>
<dbReference type="AlphaFoldDB" id="A0A178IDH8"/>
<comment type="subcellular location">
    <subcellularLocation>
        <location evidence="1">Membrane</location>
        <topology evidence="1">Multi-pass membrane protein</topology>
    </subcellularLocation>
</comment>
<evidence type="ECO:0000256" key="2">
    <source>
        <dbReference type="ARBA" id="ARBA00022448"/>
    </source>
</evidence>
<dbReference type="GO" id="GO:0015297">
    <property type="term" value="F:antiporter activity"/>
    <property type="evidence" value="ECO:0007669"/>
    <property type="project" value="UniProtKB-KW"/>
</dbReference>
<dbReference type="PANTHER" id="PTHR43562">
    <property type="entry name" value="NAPA-TYPE SODIUM/HYDROGEN ANTIPORTER"/>
    <property type="match status" value="1"/>
</dbReference>
<evidence type="ECO:0000256" key="7">
    <source>
        <dbReference type="ARBA" id="ARBA00023065"/>
    </source>
</evidence>
<evidence type="ECO:0000256" key="5">
    <source>
        <dbReference type="ARBA" id="ARBA00022989"/>
    </source>
</evidence>
<dbReference type="EMBL" id="LRRQ01000185">
    <property type="protein sequence ID" value="OAM87096.1"/>
    <property type="molecule type" value="Genomic_DNA"/>
</dbReference>
<dbReference type="STRING" id="1184151.AW736_24410"/>
<evidence type="ECO:0000259" key="12">
    <source>
        <dbReference type="Pfam" id="PF00999"/>
    </source>
</evidence>
<name>A0A178IDH8_9BACT</name>
<feature type="compositionally biased region" description="Pro residues" evidence="10">
    <location>
        <begin position="384"/>
        <end position="395"/>
    </location>
</feature>
<keyword evidence="9" id="KW-0739">Sodium transport</keyword>
<dbReference type="Proteomes" id="UP000078486">
    <property type="component" value="Unassembled WGS sequence"/>
</dbReference>
<evidence type="ECO:0000313" key="13">
    <source>
        <dbReference type="EMBL" id="OAM87096.1"/>
    </source>
</evidence>
<keyword evidence="3" id="KW-0050">Antiport</keyword>
<dbReference type="InterPro" id="IPR038770">
    <property type="entry name" value="Na+/solute_symporter_sf"/>
</dbReference>
<evidence type="ECO:0000256" key="1">
    <source>
        <dbReference type="ARBA" id="ARBA00004141"/>
    </source>
</evidence>
<dbReference type="GO" id="GO:0016020">
    <property type="term" value="C:membrane"/>
    <property type="evidence" value="ECO:0007669"/>
    <property type="project" value="UniProtKB-SubCell"/>
</dbReference>
<feature type="transmembrane region" description="Helical" evidence="11">
    <location>
        <begin position="144"/>
        <end position="163"/>
    </location>
</feature>
<feature type="region of interest" description="Disordered" evidence="10">
    <location>
        <begin position="368"/>
        <end position="395"/>
    </location>
</feature>
<feature type="domain" description="Cation/H+ exchanger transmembrane" evidence="12">
    <location>
        <begin position="33"/>
        <end position="354"/>
    </location>
</feature>
<keyword evidence="8 11" id="KW-0472">Membrane</keyword>
<keyword evidence="14" id="KW-1185">Reference proteome</keyword>
<evidence type="ECO:0000256" key="11">
    <source>
        <dbReference type="SAM" id="Phobius"/>
    </source>
</evidence>
<feature type="transmembrane region" description="Helical" evidence="11">
    <location>
        <begin position="213"/>
        <end position="246"/>
    </location>
</feature>
<feature type="transmembrane region" description="Helical" evidence="11">
    <location>
        <begin position="52"/>
        <end position="72"/>
    </location>
</feature>
<protein>
    <recommendedName>
        <fullName evidence="12">Cation/H+ exchanger transmembrane domain-containing protein</fullName>
    </recommendedName>
</protein>
<dbReference type="Gene3D" id="1.20.1530.20">
    <property type="match status" value="1"/>
</dbReference>
<proteinExistence type="predicted"/>
<organism evidence="13 14">
    <name type="scientific">Termitidicoccus mucosus</name>
    <dbReference type="NCBI Taxonomy" id="1184151"/>
    <lineage>
        <taxon>Bacteria</taxon>
        <taxon>Pseudomonadati</taxon>
        <taxon>Verrucomicrobiota</taxon>
        <taxon>Opitutia</taxon>
        <taxon>Opitutales</taxon>
        <taxon>Opitutaceae</taxon>
        <taxon>Termitidicoccus</taxon>
    </lineage>
</organism>
<dbReference type="GO" id="GO:1902600">
    <property type="term" value="P:proton transmembrane transport"/>
    <property type="evidence" value="ECO:0007669"/>
    <property type="project" value="InterPro"/>
</dbReference>
<evidence type="ECO:0000256" key="8">
    <source>
        <dbReference type="ARBA" id="ARBA00023136"/>
    </source>
</evidence>
<comment type="caution">
    <text evidence="13">The sequence shown here is derived from an EMBL/GenBank/DDBJ whole genome shotgun (WGS) entry which is preliminary data.</text>
</comment>
<feature type="transmembrane region" description="Helical" evidence="11">
    <location>
        <begin position="113"/>
        <end position="132"/>
    </location>
</feature>
<keyword evidence="7" id="KW-0406">Ion transport</keyword>
<evidence type="ECO:0000256" key="6">
    <source>
        <dbReference type="ARBA" id="ARBA00023053"/>
    </source>
</evidence>
<accession>A0A178IDH8</accession>
<feature type="transmembrane region" description="Helical" evidence="11">
    <location>
        <begin position="318"/>
        <end position="340"/>
    </location>
</feature>